<evidence type="ECO:0000256" key="3">
    <source>
        <dbReference type="SAM" id="SignalP"/>
    </source>
</evidence>
<feature type="transmembrane region" description="Helical" evidence="2">
    <location>
        <begin position="194"/>
        <end position="219"/>
    </location>
</feature>
<dbReference type="EMBL" id="JAANBB010000710">
    <property type="protein sequence ID" value="KAF7535566.1"/>
    <property type="molecule type" value="Genomic_DNA"/>
</dbReference>
<keyword evidence="2" id="KW-1133">Transmembrane helix</keyword>
<proteinExistence type="predicted"/>
<keyword evidence="5" id="KW-1185">Reference proteome</keyword>
<feature type="region of interest" description="Disordered" evidence="1">
    <location>
        <begin position="241"/>
        <end position="275"/>
    </location>
</feature>
<feature type="chain" id="PRO_5040341324" evidence="3">
    <location>
        <begin position="18"/>
        <end position="275"/>
    </location>
</feature>
<evidence type="ECO:0000313" key="4">
    <source>
        <dbReference type="EMBL" id="KAF7535566.1"/>
    </source>
</evidence>
<protein>
    <submittedName>
        <fullName evidence="4">Uncharacterized protein</fullName>
    </submittedName>
</protein>
<dbReference type="AlphaFoldDB" id="A0A9P5L9T8"/>
<name>A0A9P5L9T8_9HYPO</name>
<feature type="signal peptide" evidence="3">
    <location>
        <begin position="1"/>
        <end position="17"/>
    </location>
</feature>
<dbReference type="OrthoDB" id="3630276at2759"/>
<reference evidence="4" key="1">
    <citation type="submission" date="2020-03" db="EMBL/GenBank/DDBJ databases">
        <title>Draft Genome Sequence of Cylindrodendrum hubeiense.</title>
        <authorList>
            <person name="Buettner E."/>
            <person name="Kellner H."/>
        </authorList>
    </citation>
    <scope>NUCLEOTIDE SEQUENCE</scope>
    <source>
        <strain evidence="4">IHI 201604</strain>
    </source>
</reference>
<keyword evidence="3" id="KW-0732">Signal</keyword>
<evidence type="ECO:0000256" key="1">
    <source>
        <dbReference type="SAM" id="MobiDB-lite"/>
    </source>
</evidence>
<keyword evidence="2" id="KW-0812">Transmembrane</keyword>
<keyword evidence="2" id="KW-0472">Membrane</keyword>
<feature type="compositionally biased region" description="Low complexity" evidence="1">
    <location>
        <begin position="257"/>
        <end position="266"/>
    </location>
</feature>
<comment type="caution">
    <text evidence="4">The sequence shown here is derived from an EMBL/GenBank/DDBJ whole genome shotgun (WGS) entry which is preliminary data.</text>
</comment>
<accession>A0A9P5L9T8</accession>
<evidence type="ECO:0000313" key="5">
    <source>
        <dbReference type="Proteomes" id="UP000722485"/>
    </source>
</evidence>
<evidence type="ECO:0000256" key="2">
    <source>
        <dbReference type="SAM" id="Phobius"/>
    </source>
</evidence>
<gene>
    <name evidence="4" type="ORF">G7Z17_g13188</name>
</gene>
<sequence>MRVSSVLLLAGGAMANAKYECFVNNNEDLASFADCGHQGALARCLSELQSFDETDVRACYTNVGCSADQAALEAKQTLERCEEMANNGDLKKRFRAAAFPRADAFIRADATTAADASSATGKSSKTGTIYSGTDCFSTGTTSTSSCKMTTSSGHTLTGTCVPSVMTTSTCDPTLVCTVDSSSNDICMDLHHMDVGGIVVAIVFAGFLVIGGAALTWACCKDRKEQKRLIAKAEVTALARAATKKQRAAQRAPLLRKASGGSAPGGANPFQDQSRL</sequence>
<organism evidence="4 5">
    <name type="scientific">Cylindrodendrum hubeiense</name>
    <dbReference type="NCBI Taxonomy" id="595255"/>
    <lineage>
        <taxon>Eukaryota</taxon>
        <taxon>Fungi</taxon>
        <taxon>Dikarya</taxon>
        <taxon>Ascomycota</taxon>
        <taxon>Pezizomycotina</taxon>
        <taxon>Sordariomycetes</taxon>
        <taxon>Hypocreomycetidae</taxon>
        <taxon>Hypocreales</taxon>
        <taxon>Nectriaceae</taxon>
        <taxon>Cylindrodendrum</taxon>
    </lineage>
</organism>
<dbReference type="Proteomes" id="UP000722485">
    <property type="component" value="Unassembled WGS sequence"/>
</dbReference>